<protein>
    <recommendedName>
        <fullName evidence="5">Tat (Twin-arginine translocation) pathway signal sequence</fullName>
    </recommendedName>
</protein>
<reference evidence="3 4" key="1">
    <citation type="submission" date="2018-09" db="EMBL/GenBank/DDBJ databases">
        <authorList>
            <person name="Tagini F."/>
        </authorList>
    </citation>
    <scope>NUCLEOTIDE SEQUENCE [LARGE SCALE GENOMIC DNA]</scope>
    <source>
        <strain evidence="3 4">MK4</strain>
    </source>
</reference>
<feature type="domain" description="DUF5632" evidence="2">
    <location>
        <begin position="23"/>
        <end position="105"/>
    </location>
</feature>
<keyword evidence="4" id="KW-1185">Reference proteome</keyword>
<evidence type="ECO:0008006" key="5">
    <source>
        <dbReference type="Google" id="ProtNLM"/>
    </source>
</evidence>
<dbReference type="Pfam" id="PF18645">
    <property type="entry name" value="DUF5631"/>
    <property type="match status" value="1"/>
</dbReference>
<proteinExistence type="predicted"/>
<accession>A0ABY6RRU8</accession>
<dbReference type="EMBL" id="UPHM01000148">
    <property type="protein sequence ID" value="VBA31248.1"/>
    <property type="molecule type" value="Genomic_DNA"/>
</dbReference>
<name>A0ABY6RRU8_9MYCO</name>
<evidence type="ECO:0000259" key="2">
    <source>
        <dbReference type="Pfam" id="PF18646"/>
    </source>
</evidence>
<evidence type="ECO:0000259" key="1">
    <source>
        <dbReference type="Pfam" id="PF18645"/>
    </source>
</evidence>
<organism evidence="3 4">
    <name type="scientific">Mycobacterium persicum</name>
    <dbReference type="NCBI Taxonomy" id="1487726"/>
    <lineage>
        <taxon>Bacteria</taxon>
        <taxon>Bacillati</taxon>
        <taxon>Actinomycetota</taxon>
        <taxon>Actinomycetes</taxon>
        <taxon>Mycobacteriales</taxon>
        <taxon>Mycobacteriaceae</taxon>
        <taxon>Mycobacterium</taxon>
    </lineage>
</organism>
<dbReference type="Pfam" id="PF18646">
    <property type="entry name" value="DUF5632"/>
    <property type="match status" value="1"/>
</dbReference>
<gene>
    <name evidence="3" type="ORF">LAUMK4_05424</name>
</gene>
<dbReference type="RefSeq" id="WP_241780334.1">
    <property type="nucleotide sequence ID" value="NZ_LWCM01000132.1"/>
</dbReference>
<sequence>MSAASAASAISGAAAGAVSARAAEQQRLERLVDAMARQEPRLSWAAGLREDGTTTLLVTDLAGGWIPPHIRLPANVILLEPTARRRDASVVDLLGAVVAAAAHEPNAYIGESGPDAPLLSGDRAARSAAPKVDELGPTLVEAVRRRDGLPRIAQAIAAPAVRKTGVLESETQLLRERLTAIQESVLNAYPDHELSALGDWMLMAAIDALIDEHQYLANYHMAWFAVIARREGSGGFAG</sequence>
<comment type="caution">
    <text evidence="3">The sequence shown here is derived from an EMBL/GenBank/DDBJ whole genome shotgun (WGS) entry which is preliminary data.</text>
</comment>
<dbReference type="InterPro" id="IPR040604">
    <property type="entry name" value="DUF5632"/>
</dbReference>
<feature type="domain" description="DUF5631" evidence="1">
    <location>
        <begin position="132"/>
        <end position="226"/>
    </location>
</feature>
<dbReference type="InterPro" id="IPR040833">
    <property type="entry name" value="DUF5631"/>
</dbReference>
<dbReference type="Proteomes" id="UP000271464">
    <property type="component" value="Unassembled WGS sequence"/>
</dbReference>
<evidence type="ECO:0000313" key="4">
    <source>
        <dbReference type="Proteomes" id="UP000271464"/>
    </source>
</evidence>
<evidence type="ECO:0000313" key="3">
    <source>
        <dbReference type="EMBL" id="VBA31248.1"/>
    </source>
</evidence>
<dbReference type="GeneID" id="71767586"/>